<dbReference type="KEGG" id="hth:HTH_0892"/>
<dbReference type="STRING" id="608538.HTH_0892"/>
<protein>
    <submittedName>
        <fullName evidence="1">Uncharacterized protein</fullName>
    </submittedName>
</protein>
<sequence length="53" mass="6279">MLSAYYKRKMREWKEFIYLVKLAVWGSKEDIDSVFGEEESIEELIEEFGNGGQ</sequence>
<dbReference type="Proteomes" id="UP000002574">
    <property type="component" value="Chromosome"/>
</dbReference>
<evidence type="ECO:0000313" key="2">
    <source>
        <dbReference type="Proteomes" id="UP000002574"/>
    </source>
</evidence>
<accession>D3DHP9</accession>
<proteinExistence type="predicted"/>
<organism evidence="1 2">
    <name type="scientific">Hydrogenobacter thermophilus (strain DSM 6534 / IAM 12695 / TK-6)</name>
    <dbReference type="NCBI Taxonomy" id="608538"/>
    <lineage>
        <taxon>Bacteria</taxon>
        <taxon>Pseudomonadati</taxon>
        <taxon>Aquificota</taxon>
        <taxon>Aquificia</taxon>
        <taxon>Aquificales</taxon>
        <taxon>Aquificaceae</taxon>
        <taxon>Hydrogenobacter</taxon>
    </lineage>
</organism>
<dbReference type="EMBL" id="AP011112">
    <property type="protein sequence ID" value="BAI69351.1"/>
    <property type="molecule type" value="Genomic_DNA"/>
</dbReference>
<reference evidence="1 2" key="1">
    <citation type="journal article" date="2010" name="J. Bacteriol.">
        <title>Complete genome sequence of the thermophilic, obligately chemolithoautotrophic hydrogen-oxidizing bacterium Hydrogenobacter thermophilus TK-6.</title>
        <authorList>
            <person name="Arai H."/>
            <person name="Kanbe H."/>
            <person name="Ishii M."/>
            <person name="Igarashi Y."/>
        </authorList>
    </citation>
    <scope>NUCLEOTIDE SEQUENCE [LARGE SCALE GENOMIC DNA]</scope>
    <source>
        <strain evidence="2">DSM 6534 / IAM 12695 / TK-6 [Tokyo]</strain>
    </source>
</reference>
<evidence type="ECO:0000313" key="1">
    <source>
        <dbReference type="EMBL" id="BAI69351.1"/>
    </source>
</evidence>
<gene>
    <name evidence="1" type="ordered locus">HTH_0892</name>
</gene>
<name>D3DHP9_HYDTT</name>
<dbReference type="AlphaFoldDB" id="D3DHP9"/>
<dbReference type="KEGG" id="hte:Hydth_0892"/>
<keyword evidence="2" id="KW-1185">Reference proteome</keyword>